<dbReference type="SFLD" id="SFLDG00358">
    <property type="entry name" value="Main_(cytGST)"/>
    <property type="match status" value="1"/>
</dbReference>
<dbReference type="InterPro" id="IPR004045">
    <property type="entry name" value="Glutathione_S-Trfase_N"/>
</dbReference>
<dbReference type="eggNOG" id="COG0625">
    <property type="taxonomic scope" value="Bacteria"/>
</dbReference>
<name>A0A031K5S8_9SPHN</name>
<sequence length="210" mass="22722">MLTLYYNPGSCSLASHAALEEAGLAYGLERVDLGKDAQNAPAYRDKNPWGKVPALQIGEGVLTENIAILSYIAEQAPERILLPVSGIERARALEWLALLSSTVHVAFRPIFRPGRLASTAEGQEDVTATGLESLRTVLELLDERLGQGPYALGEQFSLCDLYLFVFVLWSRRPALAGKLGALPRLGAFGERLAARPSVVAAMTQEGLSWS</sequence>
<dbReference type="InterPro" id="IPR040079">
    <property type="entry name" value="Glutathione_S-Trfase"/>
</dbReference>
<comment type="caution">
    <text evidence="4">The sequence shown here is derived from an EMBL/GenBank/DDBJ whole genome shotgun (WGS) entry which is preliminary data.</text>
</comment>
<dbReference type="PANTHER" id="PTHR44051:SF8">
    <property type="entry name" value="GLUTATHIONE S-TRANSFERASE GSTA"/>
    <property type="match status" value="1"/>
</dbReference>
<evidence type="ECO:0000313" key="4">
    <source>
        <dbReference type="EMBL" id="EZP83957.1"/>
    </source>
</evidence>
<dbReference type="EMBL" id="JFYZ01000002">
    <property type="protein sequence ID" value="EZP83957.1"/>
    <property type="molecule type" value="Genomic_DNA"/>
</dbReference>
<dbReference type="InterPro" id="IPR036249">
    <property type="entry name" value="Thioredoxin-like_sf"/>
</dbReference>
<dbReference type="InterPro" id="IPR010987">
    <property type="entry name" value="Glutathione-S-Trfase_C-like"/>
</dbReference>
<dbReference type="PATRIC" id="fig|158500.4.peg.1181"/>
<protein>
    <submittedName>
        <fullName evidence="4">Putative glutathione S transferase</fullName>
    </submittedName>
</protein>
<dbReference type="CDD" id="cd03188">
    <property type="entry name" value="GST_C_Beta"/>
    <property type="match status" value="1"/>
</dbReference>
<dbReference type="CDD" id="cd03057">
    <property type="entry name" value="GST_N_Beta"/>
    <property type="match status" value="1"/>
</dbReference>
<dbReference type="AlphaFoldDB" id="A0A031K5S8"/>
<dbReference type="SFLD" id="SFLDS00019">
    <property type="entry name" value="Glutathione_Transferase_(cytos"/>
    <property type="match status" value="1"/>
</dbReference>
<dbReference type="PROSITE" id="PS50404">
    <property type="entry name" value="GST_NTER"/>
    <property type="match status" value="1"/>
</dbReference>
<feature type="domain" description="GST C-terminal" evidence="3">
    <location>
        <begin position="85"/>
        <end position="210"/>
    </location>
</feature>
<proteinExistence type="inferred from homology"/>
<evidence type="ECO:0000259" key="2">
    <source>
        <dbReference type="PROSITE" id="PS50404"/>
    </source>
</evidence>
<dbReference type="SUPFAM" id="SSF52833">
    <property type="entry name" value="Thioredoxin-like"/>
    <property type="match status" value="1"/>
</dbReference>
<dbReference type="RefSeq" id="WP_036523932.1">
    <property type="nucleotide sequence ID" value="NZ_JFYZ01000002.1"/>
</dbReference>
<dbReference type="PROSITE" id="PS50405">
    <property type="entry name" value="GST_CTER"/>
    <property type="match status" value="1"/>
</dbReference>
<accession>A0A031K5S8</accession>
<dbReference type="Gene3D" id="1.20.1050.10">
    <property type="match status" value="1"/>
</dbReference>
<feature type="domain" description="GST N-terminal" evidence="2">
    <location>
        <begin position="1"/>
        <end position="80"/>
    </location>
</feature>
<evidence type="ECO:0000259" key="3">
    <source>
        <dbReference type="PROSITE" id="PS50405"/>
    </source>
</evidence>
<comment type="similarity">
    <text evidence="1">Belongs to the GST superfamily.</text>
</comment>
<dbReference type="SUPFAM" id="SSF47616">
    <property type="entry name" value="GST C-terminal domain-like"/>
    <property type="match status" value="1"/>
</dbReference>
<keyword evidence="4" id="KW-0808">Transferase</keyword>
<evidence type="ECO:0000256" key="1">
    <source>
        <dbReference type="RuleBase" id="RU003494"/>
    </source>
</evidence>
<dbReference type="Pfam" id="PF02798">
    <property type="entry name" value="GST_N"/>
    <property type="match status" value="1"/>
</dbReference>
<dbReference type="GO" id="GO:0016740">
    <property type="term" value="F:transferase activity"/>
    <property type="evidence" value="ECO:0007669"/>
    <property type="project" value="UniProtKB-KW"/>
</dbReference>
<dbReference type="PANTHER" id="PTHR44051">
    <property type="entry name" value="GLUTATHIONE S-TRANSFERASE-RELATED"/>
    <property type="match status" value="1"/>
</dbReference>
<dbReference type="InterPro" id="IPR036282">
    <property type="entry name" value="Glutathione-S-Trfase_C_sf"/>
</dbReference>
<dbReference type="Gene3D" id="3.40.30.10">
    <property type="entry name" value="Glutaredoxin"/>
    <property type="match status" value="1"/>
</dbReference>
<dbReference type="InterPro" id="IPR004046">
    <property type="entry name" value="GST_C"/>
</dbReference>
<dbReference type="SFLD" id="SFLDG01150">
    <property type="entry name" value="Main.1:_Beta-like"/>
    <property type="match status" value="1"/>
</dbReference>
<organism evidence="4 5">
    <name type="scientific">Novosphingobium resinovorum</name>
    <dbReference type="NCBI Taxonomy" id="158500"/>
    <lineage>
        <taxon>Bacteria</taxon>
        <taxon>Pseudomonadati</taxon>
        <taxon>Pseudomonadota</taxon>
        <taxon>Alphaproteobacteria</taxon>
        <taxon>Sphingomonadales</taxon>
        <taxon>Sphingomonadaceae</taxon>
        <taxon>Novosphingobium</taxon>
    </lineage>
</organism>
<dbReference type="Proteomes" id="UP000024329">
    <property type="component" value="Unassembled WGS sequence"/>
</dbReference>
<gene>
    <name evidence="4" type="ORF">BV97_01150</name>
</gene>
<reference evidence="4 5" key="1">
    <citation type="submission" date="2014-03" db="EMBL/GenBank/DDBJ databases">
        <title>Whole genome sequence of Novosphingobium resinovorum KF1.</title>
        <authorList>
            <person name="Gan H.M."/>
            <person name="Gan H.Y."/>
            <person name="Chew T.H."/>
            <person name="Savka M.A."/>
        </authorList>
    </citation>
    <scope>NUCLEOTIDE SEQUENCE [LARGE SCALE GENOMIC DNA]</scope>
    <source>
        <strain evidence="4 5">KF1</strain>
    </source>
</reference>
<dbReference type="Pfam" id="PF00043">
    <property type="entry name" value="GST_C"/>
    <property type="match status" value="1"/>
</dbReference>
<evidence type="ECO:0000313" key="5">
    <source>
        <dbReference type="Proteomes" id="UP000024329"/>
    </source>
</evidence>